<dbReference type="Gene3D" id="1.10.3720.10">
    <property type="entry name" value="MetI-like"/>
    <property type="match status" value="1"/>
</dbReference>
<evidence type="ECO:0000259" key="9">
    <source>
        <dbReference type="PROSITE" id="PS50928"/>
    </source>
</evidence>
<dbReference type="CDD" id="cd06261">
    <property type="entry name" value="TM_PBP2"/>
    <property type="match status" value="1"/>
</dbReference>
<dbReference type="InterPro" id="IPR043429">
    <property type="entry name" value="ArtM/GltK/GlnP/TcyL/YhdX-like"/>
</dbReference>
<comment type="caution">
    <text evidence="10">The sequence shown here is derived from an EMBL/GenBank/DDBJ whole genome shotgun (WGS) entry which is preliminary data.</text>
</comment>
<dbReference type="PANTHER" id="PTHR30614">
    <property type="entry name" value="MEMBRANE COMPONENT OF AMINO ACID ABC TRANSPORTER"/>
    <property type="match status" value="1"/>
</dbReference>
<keyword evidence="6 8" id="KW-1133">Transmembrane helix</keyword>
<dbReference type="SUPFAM" id="SSF161098">
    <property type="entry name" value="MetI-like"/>
    <property type="match status" value="1"/>
</dbReference>
<evidence type="ECO:0000256" key="1">
    <source>
        <dbReference type="ARBA" id="ARBA00004651"/>
    </source>
</evidence>
<keyword evidence="7 8" id="KW-0472">Membrane</keyword>
<dbReference type="GO" id="GO:0043190">
    <property type="term" value="C:ATP-binding cassette (ABC) transporter complex"/>
    <property type="evidence" value="ECO:0007669"/>
    <property type="project" value="InterPro"/>
</dbReference>
<proteinExistence type="inferred from homology"/>
<name>A0A4U0F7G2_9BACL</name>
<gene>
    <name evidence="10" type="ORF">E5161_15935</name>
</gene>
<dbReference type="Proteomes" id="UP000309673">
    <property type="component" value="Unassembled WGS sequence"/>
</dbReference>
<dbReference type="PROSITE" id="PS50928">
    <property type="entry name" value="ABC_TM1"/>
    <property type="match status" value="1"/>
</dbReference>
<dbReference type="EMBL" id="SUPK01000008">
    <property type="protein sequence ID" value="TJY40647.1"/>
    <property type="molecule type" value="Genomic_DNA"/>
</dbReference>
<feature type="domain" description="ABC transmembrane type-1" evidence="9">
    <location>
        <begin position="19"/>
        <end position="208"/>
    </location>
</feature>
<evidence type="ECO:0000313" key="11">
    <source>
        <dbReference type="Proteomes" id="UP000309673"/>
    </source>
</evidence>
<feature type="transmembrane region" description="Helical" evidence="8">
    <location>
        <begin position="185"/>
        <end position="204"/>
    </location>
</feature>
<dbReference type="RefSeq" id="WP_136778837.1">
    <property type="nucleotide sequence ID" value="NZ_SUPK01000008.1"/>
</dbReference>
<keyword evidence="3" id="KW-1003">Cell membrane</keyword>
<comment type="similarity">
    <text evidence="8">Belongs to the binding-protein-dependent transport system permease family.</text>
</comment>
<keyword evidence="5" id="KW-0029">Amino-acid transport</keyword>
<dbReference type="OrthoDB" id="9805999at2"/>
<dbReference type="InterPro" id="IPR010065">
    <property type="entry name" value="AA_ABC_transptr_permease_3TM"/>
</dbReference>
<dbReference type="GO" id="GO:0006865">
    <property type="term" value="P:amino acid transport"/>
    <property type="evidence" value="ECO:0007669"/>
    <property type="project" value="UniProtKB-KW"/>
</dbReference>
<evidence type="ECO:0000256" key="6">
    <source>
        <dbReference type="ARBA" id="ARBA00022989"/>
    </source>
</evidence>
<reference evidence="10 11" key="1">
    <citation type="submission" date="2019-04" db="EMBL/GenBank/DDBJ databases">
        <title>Cohnella sp. nov., isolated from soil.</title>
        <authorList>
            <person name="Kim W."/>
        </authorList>
    </citation>
    <scope>NUCLEOTIDE SEQUENCE [LARGE SCALE GENOMIC DNA]</scope>
    <source>
        <strain evidence="10 11">CAU 1483</strain>
    </source>
</reference>
<accession>A0A4U0F7G2</accession>
<feature type="transmembrane region" description="Helical" evidence="8">
    <location>
        <begin position="88"/>
        <end position="107"/>
    </location>
</feature>
<keyword evidence="4 8" id="KW-0812">Transmembrane</keyword>
<comment type="subcellular location">
    <subcellularLocation>
        <location evidence="1 8">Cell membrane</location>
        <topology evidence="1 8">Multi-pass membrane protein</topology>
    </subcellularLocation>
</comment>
<keyword evidence="2 8" id="KW-0813">Transport</keyword>
<feature type="transmembrane region" description="Helical" evidence="8">
    <location>
        <begin position="55"/>
        <end position="76"/>
    </location>
</feature>
<organism evidence="10 11">
    <name type="scientific">Cohnella pontilimi</name>
    <dbReference type="NCBI Taxonomy" id="2564100"/>
    <lineage>
        <taxon>Bacteria</taxon>
        <taxon>Bacillati</taxon>
        <taxon>Bacillota</taxon>
        <taxon>Bacilli</taxon>
        <taxon>Bacillales</taxon>
        <taxon>Paenibacillaceae</taxon>
        <taxon>Cohnella</taxon>
    </lineage>
</organism>
<dbReference type="AlphaFoldDB" id="A0A4U0F7G2"/>
<feature type="transmembrane region" description="Helical" evidence="8">
    <location>
        <begin position="20"/>
        <end position="43"/>
    </location>
</feature>
<dbReference type="Pfam" id="PF00528">
    <property type="entry name" value="BPD_transp_1"/>
    <property type="match status" value="1"/>
</dbReference>
<evidence type="ECO:0000256" key="4">
    <source>
        <dbReference type="ARBA" id="ARBA00022692"/>
    </source>
</evidence>
<dbReference type="FunFam" id="1.10.3720.10:FF:000033">
    <property type="entry name" value="Polar amino acid ABC transporter permease"/>
    <property type="match status" value="1"/>
</dbReference>
<evidence type="ECO:0000256" key="3">
    <source>
        <dbReference type="ARBA" id="ARBA00022475"/>
    </source>
</evidence>
<dbReference type="InterPro" id="IPR035906">
    <property type="entry name" value="MetI-like_sf"/>
</dbReference>
<evidence type="ECO:0000313" key="10">
    <source>
        <dbReference type="EMBL" id="TJY40647.1"/>
    </source>
</evidence>
<sequence>MDFVGAYEWPNIRFILQGLLVTLEVALYSIVLSFVLGCILATIRYSKMPGLSHAVGLWVETIRNLPLLLIIFFTHFALPEVGFKMNVFVSAVVALTVFESAMIAEIVRGGLLSIDKGQTEAGRASGLTYLQTLWHIVLPQALRKMVPPTVSQFIALLKDTSLAVIIALPEVVHNMNIVKSQNVNYTMPAFLLVAVLYFLVNFSLSRLAKRLELKTH</sequence>
<dbReference type="NCBIfam" id="TIGR01726">
    <property type="entry name" value="HEQRo_perm_3TM"/>
    <property type="match status" value="1"/>
</dbReference>
<dbReference type="GO" id="GO:0022857">
    <property type="term" value="F:transmembrane transporter activity"/>
    <property type="evidence" value="ECO:0007669"/>
    <property type="project" value="InterPro"/>
</dbReference>
<evidence type="ECO:0000256" key="5">
    <source>
        <dbReference type="ARBA" id="ARBA00022970"/>
    </source>
</evidence>
<protein>
    <submittedName>
        <fullName evidence="10">Amino acid ABC transporter permease</fullName>
    </submittedName>
</protein>
<keyword evidence="11" id="KW-1185">Reference proteome</keyword>
<evidence type="ECO:0000256" key="7">
    <source>
        <dbReference type="ARBA" id="ARBA00023136"/>
    </source>
</evidence>
<dbReference type="PANTHER" id="PTHR30614:SF41">
    <property type="entry name" value="INNER MEMBRANE AMINO-ACID ABC TRANSPORTER PERMEASE PROTEIN YHDY"/>
    <property type="match status" value="1"/>
</dbReference>
<evidence type="ECO:0000256" key="2">
    <source>
        <dbReference type="ARBA" id="ARBA00022448"/>
    </source>
</evidence>
<evidence type="ECO:0000256" key="8">
    <source>
        <dbReference type="RuleBase" id="RU363032"/>
    </source>
</evidence>
<dbReference type="InterPro" id="IPR000515">
    <property type="entry name" value="MetI-like"/>
</dbReference>